<name>A0A485NMU2_LYNPA</name>
<feature type="non-terminal residue" evidence="2">
    <location>
        <position position="1"/>
    </location>
</feature>
<evidence type="ECO:0000313" key="3">
    <source>
        <dbReference type="Proteomes" id="UP000386466"/>
    </source>
</evidence>
<feature type="non-terminal residue" evidence="2">
    <location>
        <position position="67"/>
    </location>
</feature>
<gene>
    <name evidence="2" type="ORF">LYPA_23C021153</name>
</gene>
<feature type="domain" description="Inter-alpha-trypsin inhibitor heavy chain C-terminal" evidence="1">
    <location>
        <begin position="2"/>
        <end position="66"/>
    </location>
</feature>
<dbReference type="Pfam" id="PF06668">
    <property type="entry name" value="ITI_HC_C"/>
    <property type="match status" value="1"/>
</dbReference>
<dbReference type="GO" id="GO:0004867">
    <property type="term" value="F:serine-type endopeptidase inhibitor activity"/>
    <property type="evidence" value="ECO:0007669"/>
    <property type="project" value="InterPro"/>
</dbReference>
<sequence length="67" mass="7712">DQPALLKRPQLEIHVIATACLTLHLRPHLEFLVLWYCHRHPSTLQLPHLEFYVVNVSGLSPLTHGQL</sequence>
<organism evidence="2 3">
    <name type="scientific">Lynx pardinus</name>
    <name type="common">Iberian lynx</name>
    <name type="synonym">Felis pardina</name>
    <dbReference type="NCBI Taxonomy" id="191816"/>
    <lineage>
        <taxon>Eukaryota</taxon>
        <taxon>Metazoa</taxon>
        <taxon>Chordata</taxon>
        <taxon>Craniata</taxon>
        <taxon>Vertebrata</taxon>
        <taxon>Euteleostomi</taxon>
        <taxon>Mammalia</taxon>
        <taxon>Eutheria</taxon>
        <taxon>Laurasiatheria</taxon>
        <taxon>Carnivora</taxon>
        <taxon>Feliformia</taxon>
        <taxon>Felidae</taxon>
        <taxon>Felinae</taxon>
        <taxon>Lynx</taxon>
    </lineage>
</organism>
<evidence type="ECO:0000259" key="1">
    <source>
        <dbReference type="Pfam" id="PF06668"/>
    </source>
</evidence>
<keyword evidence="3" id="KW-1185">Reference proteome</keyword>
<evidence type="ECO:0000313" key="2">
    <source>
        <dbReference type="EMBL" id="VFV34540.1"/>
    </source>
</evidence>
<reference evidence="2 3" key="1">
    <citation type="submission" date="2019-01" db="EMBL/GenBank/DDBJ databases">
        <authorList>
            <person name="Alioto T."/>
            <person name="Alioto T."/>
        </authorList>
    </citation>
    <scope>NUCLEOTIDE SEQUENCE [LARGE SCALE GENOMIC DNA]</scope>
</reference>
<protein>
    <submittedName>
        <fullName evidence="2">Low quality protein: inter-alpha</fullName>
    </submittedName>
</protein>
<dbReference type="EMBL" id="CAAGRJ010019722">
    <property type="protein sequence ID" value="VFV34540.1"/>
    <property type="molecule type" value="Genomic_DNA"/>
</dbReference>
<dbReference type="Proteomes" id="UP000386466">
    <property type="component" value="Unassembled WGS sequence"/>
</dbReference>
<dbReference type="InterPro" id="IPR010600">
    <property type="entry name" value="ITI_HC_C"/>
</dbReference>
<dbReference type="AlphaFoldDB" id="A0A485NMU2"/>
<accession>A0A485NMU2</accession>
<dbReference type="GO" id="GO:0030212">
    <property type="term" value="P:hyaluronan metabolic process"/>
    <property type="evidence" value="ECO:0007669"/>
    <property type="project" value="InterPro"/>
</dbReference>
<proteinExistence type="predicted"/>